<dbReference type="Gene3D" id="3.40.50.300">
    <property type="entry name" value="P-loop containing nucleotide triphosphate hydrolases"/>
    <property type="match status" value="1"/>
</dbReference>
<evidence type="ECO:0000259" key="3">
    <source>
        <dbReference type="PROSITE" id="PS50837"/>
    </source>
</evidence>
<dbReference type="PANTHER" id="PTHR10039">
    <property type="entry name" value="AMELOGENIN"/>
    <property type="match status" value="1"/>
</dbReference>
<accession>A0AAN7H942</accession>
<dbReference type="EMBL" id="MU860711">
    <property type="protein sequence ID" value="KAK4233014.1"/>
    <property type="molecule type" value="Genomic_DNA"/>
</dbReference>
<dbReference type="Proteomes" id="UP001303760">
    <property type="component" value="Unassembled WGS sequence"/>
</dbReference>
<dbReference type="SUPFAM" id="SSF52540">
    <property type="entry name" value="P-loop containing nucleoside triphosphate hydrolases"/>
    <property type="match status" value="1"/>
</dbReference>
<dbReference type="Pfam" id="PF24883">
    <property type="entry name" value="NPHP3_N"/>
    <property type="match status" value="1"/>
</dbReference>
<feature type="region of interest" description="Disordered" evidence="2">
    <location>
        <begin position="1"/>
        <end position="45"/>
    </location>
</feature>
<dbReference type="PROSITE" id="PS50837">
    <property type="entry name" value="NACHT"/>
    <property type="match status" value="1"/>
</dbReference>
<sequence length="777" mass="86379">MRATTEGAEEAEASTPASHVLSPALPVEPLAREPPTPECEGQQPPALSVSQTLWNAAYDSLEEDADTAELVKSYIKTLMIVSDIDSGTLSAELKDPIQRQLHMKELVEKGQAKISTSSKIAKGVGDVAQFILSAKPIIDAAIQNIPQAALPWAGICVGLQILLNPAKATRSNLAGIVHVISEWIDDIDESLESILPQLEARVIALYQALLLYQMKSVCAYYRHKGYEFLRGLSNCDDWDGYLDAVQAAEDDLLNDWDKFNRVKAESLRSELVKRAKRVEELLGDIRRNIGELIAQQKANNEEKCLQDLFVVDPQDDMEKIERNKDTLLDGAYKWILDTEEYAAFTDWSYDGSGHLPCRLMWVKGYAGTGKTMLLLGIIRELSSQSAKLAPSVSHFFCQGTDAALNSSTAILRSLLWLLLIQQPHLISHLRLKHKNTGPALFRGDTAFIALSNVFKSMLKDPGFSAVYFVIDALDECEQGLADLIQLISTSLTLSEKVKWLVSSRPTVELKTLDTANSLVELDAQKLEAPVNAYIAHKLSILETREGYDGRVLADVAEEVRQRAKNTFLWVALAFRVLDKVDRDLNPVHGMYAPGIIRKMPSGLAELYDHMMIRIEEGIERDPQYCKAVLAAATLALRPLTLSELAVLAGLPPAMPPRTIVKKCGSFLTVKDETVYLIHQSAKDYLVENYTSRLQPGGVAQGHADISRRSINEMSLILKQNIYDLDFGFKPKDISPPQPDPLARIRYSCVFWAHHLLNDDSPECKRELSDDGAVFKFL</sequence>
<comment type="caution">
    <text evidence="4">The sequence shown here is derived from an EMBL/GenBank/DDBJ whole genome shotgun (WGS) entry which is preliminary data.</text>
</comment>
<reference evidence="4" key="1">
    <citation type="journal article" date="2023" name="Mol. Phylogenet. Evol.">
        <title>Genome-scale phylogeny and comparative genomics of the fungal order Sordariales.</title>
        <authorList>
            <person name="Hensen N."/>
            <person name="Bonometti L."/>
            <person name="Westerberg I."/>
            <person name="Brannstrom I.O."/>
            <person name="Guillou S."/>
            <person name="Cros-Aarteil S."/>
            <person name="Calhoun S."/>
            <person name="Haridas S."/>
            <person name="Kuo A."/>
            <person name="Mondo S."/>
            <person name="Pangilinan J."/>
            <person name="Riley R."/>
            <person name="LaButti K."/>
            <person name="Andreopoulos B."/>
            <person name="Lipzen A."/>
            <person name="Chen C."/>
            <person name="Yan M."/>
            <person name="Daum C."/>
            <person name="Ng V."/>
            <person name="Clum A."/>
            <person name="Steindorff A."/>
            <person name="Ohm R.A."/>
            <person name="Martin F."/>
            <person name="Silar P."/>
            <person name="Natvig D.O."/>
            <person name="Lalanne C."/>
            <person name="Gautier V."/>
            <person name="Ament-Velasquez S.L."/>
            <person name="Kruys A."/>
            <person name="Hutchinson M.I."/>
            <person name="Powell A.J."/>
            <person name="Barry K."/>
            <person name="Miller A.N."/>
            <person name="Grigoriev I.V."/>
            <person name="Debuchy R."/>
            <person name="Gladieux P."/>
            <person name="Hiltunen Thoren M."/>
            <person name="Johannesson H."/>
        </authorList>
    </citation>
    <scope>NUCLEOTIDE SEQUENCE</scope>
    <source>
        <strain evidence="4">CBS 532.94</strain>
    </source>
</reference>
<dbReference type="InterPro" id="IPR056884">
    <property type="entry name" value="NPHP3-like_N"/>
</dbReference>
<evidence type="ECO:0000313" key="5">
    <source>
        <dbReference type="Proteomes" id="UP001303760"/>
    </source>
</evidence>
<organism evidence="4 5">
    <name type="scientific">Achaetomium macrosporum</name>
    <dbReference type="NCBI Taxonomy" id="79813"/>
    <lineage>
        <taxon>Eukaryota</taxon>
        <taxon>Fungi</taxon>
        <taxon>Dikarya</taxon>
        <taxon>Ascomycota</taxon>
        <taxon>Pezizomycotina</taxon>
        <taxon>Sordariomycetes</taxon>
        <taxon>Sordariomycetidae</taxon>
        <taxon>Sordariales</taxon>
        <taxon>Chaetomiaceae</taxon>
        <taxon>Achaetomium</taxon>
    </lineage>
</organism>
<gene>
    <name evidence="4" type="ORF">C8A03DRAFT_39311</name>
</gene>
<feature type="domain" description="NACHT" evidence="3">
    <location>
        <begin position="358"/>
        <end position="505"/>
    </location>
</feature>
<proteinExistence type="predicted"/>
<dbReference type="InterPro" id="IPR031359">
    <property type="entry name" value="NACHT_N"/>
</dbReference>
<protein>
    <recommendedName>
        <fullName evidence="3">NACHT domain-containing protein</fullName>
    </recommendedName>
</protein>
<dbReference type="AlphaFoldDB" id="A0AAN7H942"/>
<dbReference type="Pfam" id="PF17100">
    <property type="entry name" value="NACHT_N"/>
    <property type="match status" value="1"/>
</dbReference>
<dbReference type="InterPro" id="IPR007111">
    <property type="entry name" value="NACHT_NTPase"/>
</dbReference>
<dbReference type="InterPro" id="IPR027417">
    <property type="entry name" value="P-loop_NTPase"/>
</dbReference>
<evidence type="ECO:0000256" key="1">
    <source>
        <dbReference type="ARBA" id="ARBA00022737"/>
    </source>
</evidence>
<dbReference type="PANTHER" id="PTHR10039:SF14">
    <property type="entry name" value="NACHT DOMAIN-CONTAINING PROTEIN"/>
    <property type="match status" value="1"/>
</dbReference>
<reference evidence="4" key="2">
    <citation type="submission" date="2023-05" db="EMBL/GenBank/DDBJ databases">
        <authorList>
            <consortium name="Lawrence Berkeley National Laboratory"/>
            <person name="Steindorff A."/>
            <person name="Hensen N."/>
            <person name="Bonometti L."/>
            <person name="Westerberg I."/>
            <person name="Brannstrom I.O."/>
            <person name="Guillou S."/>
            <person name="Cros-Aarteil S."/>
            <person name="Calhoun S."/>
            <person name="Haridas S."/>
            <person name="Kuo A."/>
            <person name="Mondo S."/>
            <person name="Pangilinan J."/>
            <person name="Riley R."/>
            <person name="Labutti K."/>
            <person name="Andreopoulos B."/>
            <person name="Lipzen A."/>
            <person name="Chen C."/>
            <person name="Yanf M."/>
            <person name="Daum C."/>
            <person name="Ng V."/>
            <person name="Clum A."/>
            <person name="Ohm R."/>
            <person name="Martin F."/>
            <person name="Silar P."/>
            <person name="Natvig D."/>
            <person name="Lalanne C."/>
            <person name="Gautier V."/>
            <person name="Ament-Velasquez S.L."/>
            <person name="Kruys A."/>
            <person name="Hutchinson M.I."/>
            <person name="Powell A.J."/>
            <person name="Barry K."/>
            <person name="Miller A.N."/>
            <person name="Grigoriev I.V."/>
            <person name="Debuchy R."/>
            <person name="Gladieux P."/>
            <person name="Thoren M.H."/>
            <person name="Johannesson H."/>
        </authorList>
    </citation>
    <scope>NUCLEOTIDE SEQUENCE</scope>
    <source>
        <strain evidence="4">CBS 532.94</strain>
    </source>
</reference>
<keyword evidence="1" id="KW-0677">Repeat</keyword>
<keyword evidence="5" id="KW-1185">Reference proteome</keyword>
<evidence type="ECO:0000256" key="2">
    <source>
        <dbReference type="SAM" id="MobiDB-lite"/>
    </source>
</evidence>
<name>A0AAN7H942_9PEZI</name>
<feature type="non-terminal residue" evidence="4">
    <location>
        <position position="777"/>
    </location>
</feature>
<evidence type="ECO:0000313" key="4">
    <source>
        <dbReference type="EMBL" id="KAK4233014.1"/>
    </source>
</evidence>